<keyword evidence="2" id="KW-1185">Reference proteome</keyword>
<sequence>MFADVEKWCARANYTDFTPLPSPDELAALHQKEEVWDELRNSALIITNNFPWKSTIGLLQRIYQPYFKVTIFCGTFYPNLFMKDEGFPEIITPFNYINVSEKEVFQGYFIYLCLMKAKYLHIDNVEGFFMMSDDATFNFWHTLNLRNVMHPTGITYRDFTGMWWPSPYGKSAVERALMLITDKYRDDLSVKGMWKSYQDGLIANGFLRSAHRQLIEIDGWCMSDLIYVPTTKLQYFSELMVIFYEAEVFHEIAISKFLYTVPHTRLPPSEYKYLWEEDRDRWDELYDENLVLLHPIKFSQFVDLDQRYRFCNSVVKTFKKAIFESA</sequence>
<evidence type="ECO:0000313" key="2">
    <source>
        <dbReference type="Proteomes" id="UP000024635"/>
    </source>
</evidence>
<evidence type="ECO:0000313" key="1">
    <source>
        <dbReference type="EMBL" id="EYC24637.1"/>
    </source>
</evidence>
<dbReference type="PANTHER" id="PTHR31362:SF0">
    <property type="entry name" value="EXOSTOSIN DOMAIN-CONTAINING PROTEIN-RELATED"/>
    <property type="match status" value="1"/>
</dbReference>
<dbReference type="Proteomes" id="UP000024635">
    <property type="component" value="Unassembled WGS sequence"/>
</dbReference>
<dbReference type="OrthoDB" id="5948173at2759"/>
<dbReference type="InterPro" id="IPR005049">
    <property type="entry name" value="STL-like"/>
</dbReference>
<dbReference type="STRING" id="53326.A0A016VC92"/>
<gene>
    <name evidence="1" type="primary">Acey_s0013.g2021</name>
    <name evidence="1" type="ORF">Y032_0013g2021</name>
</gene>
<accession>A0A016VC92</accession>
<reference evidence="2" key="1">
    <citation type="journal article" date="2015" name="Nat. Genet.">
        <title>The genome and transcriptome of the zoonotic hookworm Ancylostoma ceylanicum identify infection-specific gene families.</title>
        <authorList>
            <person name="Schwarz E.M."/>
            <person name="Hu Y."/>
            <person name="Antoshechkin I."/>
            <person name="Miller M.M."/>
            <person name="Sternberg P.W."/>
            <person name="Aroian R.V."/>
        </authorList>
    </citation>
    <scope>NUCLEOTIDE SEQUENCE</scope>
    <source>
        <strain evidence="2">HY135</strain>
    </source>
</reference>
<comment type="caution">
    <text evidence="1">The sequence shown here is derived from an EMBL/GenBank/DDBJ whole genome shotgun (WGS) entry which is preliminary data.</text>
</comment>
<dbReference type="AlphaFoldDB" id="A0A016VC92"/>
<name>A0A016VC92_9BILA</name>
<organism evidence="1 2">
    <name type="scientific">Ancylostoma ceylanicum</name>
    <dbReference type="NCBI Taxonomy" id="53326"/>
    <lineage>
        <taxon>Eukaryota</taxon>
        <taxon>Metazoa</taxon>
        <taxon>Ecdysozoa</taxon>
        <taxon>Nematoda</taxon>
        <taxon>Chromadorea</taxon>
        <taxon>Rhabditida</taxon>
        <taxon>Rhabditina</taxon>
        <taxon>Rhabditomorpha</taxon>
        <taxon>Strongyloidea</taxon>
        <taxon>Ancylostomatidae</taxon>
        <taxon>Ancylostomatinae</taxon>
        <taxon>Ancylostoma</taxon>
    </lineage>
</organism>
<dbReference type="EMBL" id="JARK01001349">
    <property type="protein sequence ID" value="EYC24637.1"/>
    <property type="molecule type" value="Genomic_DNA"/>
</dbReference>
<proteinExistence type="predicted"/>
<dbReference type="PANTHER" id="PTHR31362">
    <property type="entry name" value="GLYCOSYLTRANSFERASE STELLO1-RELATED"/>
    <property type="match status" value="1"/>
</dbReference>
<protein>
    <submittedName>
        <fullName evidence="1">Uncharacterized protein</fullName>
    </submittedName>
</protein>
<dbReference type="Pfam" id="PF03385">
    <property type="entry name" value="STELLO"/>
    <property type="match status" value="1"/>
</dbReference>